<dbReference type="PANTHER" id="PTHR19288">
    <property type="entry name" value="4-NITROPHENYLPHOSPHATASE-RELATED"/>
    <property type="match status" value="1"/>
</dbReference>
<dbReference type="SUPFAM" id="SSF56784">
    <property type="entry name" value="HAD-like"/>
    <property type="match status" value="1"/>
</dbReference>
<organism evidence="1 2">
    <name type="scientific">Propioniciclava soli</name>
    <dbReference type="NCBI Taxonomy" id="2775081"/>
    <lineage>
        <taxon>Bacteria</taxon>
        <taxon>Bacillati</taxon>
        <taxon>Actinomycetota</taxon>
        <taxon>Actinomycetes</taxon>
        <taxon>Propionibacteriales</taxon>
        <taxon>Propionibacteriaceae</taxon>
        <taxon>Propioniciclava</taxon>
    </lineage>
</organism>
<dbReference type="PANTHER" id="PTHR19288:SF95">
    <property type="entry name" value="D-GLYCEROL 3-PHOSPHATE PHOSPHATASE"/>
    <property type="match status" value="1"/>
</dbReference>
<dbReference type="InterPro" id="IPR023214">
    <property type="entry name" value="HAD_sf"/>
</dbReference>
<proteinExistence type="predicted"/>
<dbReference type="InterPro" id="IPR036412">
    <property type="entry name" value="HAD-like_sf"/>
</dbReference>
<dbReference type="EMBL" id="CP115965">
    <property type="protein sequence ID" value="WZW99800.1"/>
    <property type="molecule type" value="Genomic_DNA"/>
</dbReference>
<name>A0ABZ3CDU8_9ACTN</name>
<dbReference type="Pfam" id="PF13344">
    <property type="entry name" value="Hydrolase_6"/>
    <property type="match status" value="1"/>
</dbReference>
<keyword evidence="1" id="KW-0378">Hydrolase</keyword>
<dbReference type="Gene3D" id="3.40.50.1000">
    <property type="entry name" value="HAD superfamily/HAD-like"/>
    <property type="match status" value="2"/>
</dbReference>
<protein>
    <submittedName>
        <fullName evidence="1">HAD-IIA family hydrolase</fullName>
    </submittedName>
</protein>
<dbReference type="GO" id="GO:0016787">
    <property type="term" value="F:hydrolase activity"/>
    <property type="evidence" value="ECO:0007669"/>
    <property type="project" value="UniProtKB-KW"/>
</dbReference>
<dbReference type="NCBIfam" id="TIGR01460">
    <property type="entry name" value="HAD-SF-IIA"/>
    <property type="match status" value="1"/>
</dbReference>
<evidence type="ECO:0000313" key="2">
    <source>
        <dbReference type="Proteomes" id="UP001434337"/>
    </source>
</evidence>
<evidence type="ECO:0000313" key="1">
    <source>
        <dbReference type="EMBL" id="WZW99800.1"/>
    </source>
</evidence>
<dbReference type="Proteomes" id="UP001434337">
    <property type="component" value="Chromosome"/>
</dbReference>
<dbReference type="InterPro" id="IPR006357">
    <property type="entry name" value="HAD-SF_hydro_IIA"/>
</dbReference>
<dbReference type="RefSeq" id="WP_342373317.1">
    <property type="nucleotide sequence ID" value="NZ_CP115965.1"/>
</dbReference>
<dbReference type="Pfam" id="PF13242">
    <property type="entry name" value="Hydrolase_like"/>
    <property type="match status" value="1"/>
</dbReference>
<gene>
    <name evidence="1" type="ORF">PCC79_06300</name>
</gene>
<sequence length="329" mass="34160">MSFIDAYDVVMFDLDGVLYLGPDAVEGGVDGVDQLVRRGVRPTYVTNNAARSTAAVAEHLARLGYPATEPDVISSAQAAAALVGEEYPPGTTALVVGTQNLVDLVSQAGLTPVASADDEPVVVVQGYDPDMTWARLEEAGFAIQRGAHWVATNTDATRPTNRGIVPGLGTMVAAVGVTVDVEPTVVGKPERPLMAEAIRRTGAKNPVFVGDRIDTDIMGAHTVGIDSFFVFTGAHGVLDLCHAPDHGRPTAIGWNVLSLFEPARVAEVDAEGATCGGVRVVVAGSGATVEGDLGTREAQLDAAWALAQLCWNGSVSDPVAVAARLDLLP</sequence>
<accession>A0ABZ3CDU8</accession>
<reference evidence="1 2" key="1">
    <citation type="journal article" date="2023" name="Environ Microbiome">
        <title>A coral-associated actinobacterium mitigates coral bleaching under heat stress.</title>
        <authorList>
            <person name="Li J."/>
            <person name="Zou Y."/>
            <person name="Li Q."/>
            <person name="Zhang J."/>
            <person name="Bourne D.G."/>
            <person name="Lyu Y."/>
            <person name="Liu C."/>
            <person name="Zhang S."/>
        </authorList>
    </citation>
    <scope>NUCLEOTIDE SEQUENCE [LARGE SCALE GENOMIC DNA]</scope>
    <source>
        <strain evidence="1 2">SCSIO 13291</strain>
    </source>
</reference>
<keyword evidence="2" id="KW-1185">Reference proteome</keyword>